<evidence type="ECO:0000313" key="7">
    <source>
        <dbReference type="Proteomes" id="UP000242525"/>
    </source>
</evidence>
<dbReference type="GO" id="GO:0016567">
    <property type="term" value="P:protein ubiquitination"/>
    <property type="evidence" value="ECO:0007669"/>
    <property type="project" value="TreeGrafter"/>
</dbReference>
<dbReference type="InterPro" id="IPR015943">
    <property type="entry name" value="WD40/YVTN_repeat-like_dom_sf"/>
</dbReference>
<feature type="compositionally biased region" description="Low complexity" evidence="5">
    <location>
        <begin position="681"/>
        <end position="712"/>
    </location>
</feature>
<feature type="region of interest" description="Disordered" evidence="5">
    <location>
        <begin position="644"/>
        <end position="712"/>
    </location>
</feature>
<dbReference type="PANTHER" id="PTHR14205">
    <property type="entry name" value="WD-REPEAT PROTEIN"/>
    <property type="match status" value="1"/>
</dbReference>
<evidence type="ECO:0000313" key="6">
    <source>
        <dbReference type="EMBL" id="CDO55133.1"/>
    </source>
</evidence>
<dbReference type="PROSITE" id="PS50294">
    <property type="entry name" value="WD_REPEATS_REGION"/>
    <property type="match status" value="1"/>
</dbReference>
<dbReference type="EMBL" id="CCBN010000010">
    <property type="protein sequence ID" value="CDO55133.1"/>
    <property type="molecule type" value="Genomic_DNA"/>
</dbReference>
<feature type="compositionally biased region" description="Basic and acidic residues" evidence="5">
    <location>
        <begin position="108"/>
        <end position="119"/>
    </location>
</feature>
<comment type="caution">
    <text evidence="6">The sequence shown here is derived from an EMBL/GenBank/DDBJ whole genome shotgun (WGS) entry which is preliminary data.</text>
</comment>
<name>A0A0J9XCR2_GEOCN</name>
<proteinExistence type="inferred from homology"/>
<dbReference type="InterPro" id="IPR036322">
    <property type="entry name" value="WD40_repeat_dom_sf"/>
</dbReference>
<dbReference type="OrthoDB" id="361494at2759"/>
<dbReference type="SUPFAM" id="SSF50978">
    <property type="entry name" value="WD40 repeat-like"/>
    <property type="match status" value="1"/>
</dbReference>
<organism evidence="6 7">
    <name type="scientific">Geotrichum candidum</name>
    <name type="common">Oospora lactis</name>
    <name type="synonym">Dipodascus geotrichum</name>
    <dbReference type="NCBI Taxonomy" id="1173061"/>
    <lineage>
        <taxon>Eukaryota</taxon>
        <taxon>Fungi</taxon>
        <taxon>Dikarya</taxon>
        <taxon>Ascomycota</taxon>
        <taxon>Saccharomycotina</taxon>
        <taxon>Dipodascomycetes</taxon>
        <taxon>Dipodascales</taxon>
        <taxon>Dipodascaceae</taxon>
        <taxon>Geotrichum</taxon>
    </lineage>
</organism>
<feature type="compositionally biased region" description="Acidic residues" evidence="5">
    <location>
        <begin position="658"/>
        <end position="669"/>
    </location>
</feature>
<evidence type="ECO:0000256" key="2">
    <source>
        <dbReference type="ARBA" id="ARBA00022574"/>
    </source>
</evidence>
<comment type="similarity">
    <text evidence="1">Belongs to the WD repeat EIPR1 family.</text>
</comment>
<dbReference type="SMART" id="SM00320">
    <property type="entry name" value="WD40"/>
    <property type="match status" value="2"/>
</dbReference>
<dbReference type="STRING" id="1173061.A0A0J9XCR2"/>
<evidence type="ECO:0000256" key="5">
    <source>
        <dbReference type="SAM" id="MobiDB-lite"/>
    </source>
</evidence>
<gene>
    <name evidence="6" type="ORF">BN980_GECA10s00395g</name>
</gene>
<accession>A0A0J9XCR2</accession>
<dbReference type="Proteomes" id="UP000242525">
    <property type="component" value="Unassembled WGS sequence"/>
</dbReference>
<dbReference type="PROSITE" id="PS00678">
    <property type="entry name" value="WD_REPEATS_1"/>
    <property type="match status" value="1"/>
</dbReference>
<dbReference type="Pfam" id="PF00400">
    <property type="entry name" value="WD40"/>
    <property type="match status" value="1"/>
</dbReference>
<keyword evidence="2 4" id="KW-0853">WD repeat</keyword>
<protein>
    <submittedName>
        <fullName evidence="6">Similar to Saccharomyces cerevisiae YER124C DSE1 Daughter cell-specific protein</fullName>
    </submittedName>
</protein>
<feature type="region of interest" description="Disordered" evidence="5">
    <location>
        <begin position="181"/>
        <end position="202"/>
    </location>
</feature>
<evidence type="ECO:0000256" key="4">
    <source>
        <dbReference type="PROSITE-ProRule" id="PRU00221"/>
    </source>
</evidence>
<dbReference type="PANTHER" id="PTHR14205:SF15">
    <property type="entry name" value="EARP AND GARP COMPLEX-INTERACTING PROTEIN 1"/>
    <property type="match status" value="1"/>
</dbReference>
<keyword evidence="3" id="KW-0677">Repeat</keyword>
<dbReference type="Gene3D" id="2.130.10.10">
    <property type="entry name" value="YVTN repeat-like/Quinoprotein amine dehydrogenase"/>
    <property type="match status" value="1"/>
</dbReference>
<feature type="repeat" description="WD" evidence="4">
    <location>
        <begin position="408"/>
        <end position="445"/>
    </location>
</feature>
<feature type="region of interest" description="Disordered" evidence="5">
    <location>
        <begin position="459"/>
        <end position="488"/>
    </location>
</feature>
<reference evidence="6" key="1">
    <citation type="submission" date="2014-03" db="EMBL/GenBank/DDBJ databases">
        <authorList>
            <person name="Casaregola S."/>
        </authorList>
    </citation>
    <scope>NUCLEOTIDE SEQUENCE [LARGE SCALE GENOMIC DNA]</scope>
    <source>
        <strain evidence="6">CLIB 918</strain>
    </source>
</reference>
<evidence type="ECO:0000256" key="1">
    <source>
        <dbReference type="ARBA" id="ARBA00005672"/>
    </source>
</evidence>
<dbReference type="PROSITE" id="PS50082">
    <property type="entry name" value="WD_REPEATS_2"/>
    <property type="match status" value="1"/>
</dbReference>
<dbReference type="InterPro" id="IPR019775">
    <property type="entry name" value="WD40_repeat_CS"/>
</dbReference>
<sequence>MDPFLASGICSYGDSSPALGMAADPAVSLSNKYSLNPRNVISSAYWKVPDPKINLTSIACHESEPFVAVASAARDSNLFIYEVEPPKPNTRSLEPENYFSNSAATNKNVEREDDVRGNNEEEDVSYYSSTASHRSPAIYAKKRMSATRLPRKYHKRSVSENATATTAGAFDFTSWPDDKGAAPAASSSKSAGSSAASADQQASPILTHHQTISLGGIYSLAWVPRKLTRGAFGNVLATGHAAGLLNLVLLPDPYTNNGPAEIVTRFNHTLHVPTERQTSSRVRTINIAPESWSCTPNAAVISMFSEHLFVWDPERHTAPILMQRTKRARALHTAPNRNGIVALATDRGISIMDMRFKRPVALAPPHDNDGFVSHVRWAALDDNKVASVHDSTLIKIWDIRTGSPLVCLEGHYDKINAIEWSTTVGQPEELYSASSDGTVRLWDINKCTDMGDDDTMAEYGSQVSPTPALATATENKKGHRRTRSEQDAGLDWLPSKSWRLYRQRLARENTLPSYNYFLDNQNPYSPCTTIFSNNKEFLGLAMVNMHTSAGTSEPKRPHLVSIDNDGSFGVHTKVAGKAPVEDVFYSEPAVSTSAAAAPAMTETGSDTGNAAVDALAQELAALCQIPPATAAATTTAISAGAEASKNGKSLGSLTSLTEGDEDYDEEAADLDGRLDARSDEWSMPSSPSSKPSSGRNSSELCRRSALASAPAASAPTVAFTYDDDDIYDIPPLLAAHPAFQLP</sequence>
<evidence type="ECO:0000256" key="3">
    <source>
        <dbReference type="ARBA" id="ARBA00022737"/>
    </source>
</evidence>
<dbReference type="InterPro" id="IPR040323">
    <property type="entry name" value="EIPR1"/>
</dbReference>
<feature type="region of interest" description="Disordered" evidence="5">
    <location>
        <begin position="103"/>
        <end position="128"/>
    </location>
</feature>
<feature type="compositionally biased region" description="Basic and acidic residues" evidence="5">
    <location>
        <begin position="670"/>
        <end position="680"/>
    </location>
</feature>
<dbReference type="InterPro" id="IPR001680">
    <property type="entry name" value="WD40_rpt"/>
</dbReference>
<dbReference type="AlphaFoldDB" id="A0A0J9XCR2"/>
<feature type="compositionally biased region" description="Polar residues" evidence="5">
    <location>
        <begin position="646"/>
        <end position="657"/>
    </location>
</feature>
<keyword evidence="7" id="KW-1185">Reference proteome</keyword>